<feature type="domain" description="Dihydrodipicolinate reductase C-terminal" evidence="16">
    <location>
        <begin position="129"/>
        <end position="265"/>
    </location>
</feature>
<keyword evidence="18" id="KW-1185">Reference proteome</keyword>
<dbReference type="PANTHER" id="PTHR20836:SF0">
    <property type="entry name" value="4-HYDROXY-TETRAHYDRODIPICOLINATE REDUCTASE 1, CHLOROPLASTIC-RELATED"/>
    <property type="match status" value="1"/>
</dbReference>
<comment type="similarity">
    <text evidence="2 14">Belongs to the DapB family.</text>
</comment>
<dbReference type="HAMAP" id="MF_00102">
    <property type="entry name" value="DapB"/>
    <property type="match status" value="1"/>
</dbReference>
<evidence type="ECO:0000256" key="8">
    <source>
        <dbReference type="ARBA" id="ARBA00023027"/>
    </source>
</evidence>
<keyword evidence="9 14" id="KW-0457">Lysine biosynthesis</keyword>
<proteinExistence type="inferred from homology"/>
<feature type="binding site" evidence="14">
    <location>
        <position position="157"/>
    </location>
    <ligand>
        <name>(S)-2,3,4,5-tetrahydrodipicolinate</name>
        <dbReference type="ChEBI" id="CHEBI:16845"/>
    </ligand>
</feature>
<dbReference type="GO" id="GO:0016726">
    <property type="term" value="F:oxidoreductase activity, acting on CH or CH2 groups, NAD or NADP as acceptor"/>
    <property type="evidence" value="ECO:0007669"/>
    <property type="project" value="UniProtKB-UniRule"/>
</dbReference>
<evidence type="ECO:0000256" key="1">
    <source>
        <dbReference type="ARBA" id="ARBA00004496"/>
    </source>
</evidence>
<evidence type="ECO:0000256" key="6">
    <source>
        <dbReference type="ARBA" id="ARBA00022915"/>
    </source>
</evidence>
<dbReference type="Pfam" id="PF05173">
    <property type="entry name" value="DapB_C"/>
    <property type="match status" value="1"/>
</dbReference>
<keyword evidence="3 14" id="KW-0963">Cytoplasm</keyword>
<evidence type="ECO:0000256" key="10">
    <source>
        <dbReference type="ARBA" id="ARBA00037922"/>
    </source>
</evidence>
<dbReference type="GO" id="GO:0050661">
    <property type="term" value="F:NADP binding"/>
    <property type="evidence" value="ECO:0007669"/>
    <property type="project" value="UniProtKB-UniRule"/>
</dbReference>
<feature type="binding site" evidence="14">
    <location>
        <begin position="123"/>
        <end position="126"/>
    </location>
    <ligand>
        <name>NAD(+)</name>
        <dbReference type="ChEBI" id="CHEBI:57540"/>
    </ligand>
</feature>
<dbReference type="PROSITE" id="PS01298">
    <property type="entry name" value="DAPB"/>
    <property type="match status" value="1"/>
</dbReference>
<comment type="caution">
    <text evidence="14">Was originally thought to be a dihydrodipicolinate reductase (DHDPR), catalyzing the conversion of dihydrodipicolinate to tetrahydrodipicolinate. However, it was shown in E.coli that the substrate of the enzymatic reaction is not dihydrodipicolinate (DHDP) but in fact (2S,4S)-4-hydroxy-2,3,4,5-tetrahydrodipicolinic acid (HTPA), the product released by the DapA-catalyzed reaction.</text>
</comment>
<evidence type="ECO:0000259" key="15">
    <source>
        <dbReference type="Pfam" id="PF01113"/>
    </source>
</evidence>
<evidence type="ECO:0000256" key="2">
    <source>
        <dbReference type="ARBA" id="ARBA00006642"/>
    </source>
</evidence>
<reference evidence="17 18" key="1">
    <citation type="submission" date="2018-10" db="EMBL/GenBank/DDBJ databases">
        <authorList>
            <person name="Chen W.-M."/>
        </authorList>
    </citation>
    <scope>NUCLEOTIDE SEQUENCE [LARGE SCALE GENOMIC DNA]</scope>
    <source>
        <strain evidence="17 18">THS-13</strain>
    </source>
</reference>
<dbReference type="GO" id="GO:0005829">
    <property type="term" value="C:cytosol"/>
    <property type="evidence" value="ECO:0007669"/>
    <property type="project" value="TreeGrafter"/>
</dbReference>
<dbReference type="NCBIfam" id="TIGR00036">
    <property type="entry name" value="dapB"/>
    <property type="match status" value="1"/>
</dbReference>
<feature type="domain" description="Dihydrodipicolinate reductase N-terminal" evidence="15">
    <location>
        <begin position="4"/>
        <end position="126"/>
    </location>
</feature>
<comment type="caution">
    <text evidence="14">Lacks conserved residue(s) required for the propagation of feature annotation.</text>
</comment>
<dbReference type="FunFam" id="3.40.50.720:FF:000048">
    <property type="entry name" value="4-hydroxy-tetrahydrodipicolinate reductase"/>
    <property type="match status" value="1"/>
</dbReference>
<dbReference type="RefSeq" id="WP_123211339.1">
    <property type="nucleotide sequence ID" value="NZ_RJVO01000003.1"/>
</dbReference>
<comment type="catalytic activity">
    <reaction evidence="13 14">
        <text>(S)-2,3,4,5-tetrahydrodipicolinate + NAD(+) + H2O = (2S,4S)-4-hydroxy-2,3,4,5-tetrahydrodipicolinate + NADH + H(+)</text>
        <dbReference type="Rhea" id="RHEA:35323"/>
        <dbReference type="ChEBI" id="CHEBI:15377"/>
        <dbReference type="ChEBI" id="CHEBI:15378"/>
        <dbReference type="ChEBI" id="CHEBI:16845"/>
        <dbReference type="ChEBI" id="CHEBI:57540"/>
        <dbReference type="ChEBI" id="CHEBI:57945"/>
        <dbReference type="ChEBI" id="CHEBI:67139"/>
        <dbReference type="EC" id="1.17.1.8"/>
    </reaction>
</comment>
<dbReference type="PIRSF" id="PIRSF000161">
    <property type="entry name" value="DHPR"/>
    <property type="match status" value="1"/>
</dbReference>
<dbReference type="CDD" id="cd02274">
    <property type="entry name" value="DHDPR_N"/>
    <property type="match status" value="1"/>
</dbReference>
<comment type="caution">
    <text evidence="17">The sequence shown here is derived from an EMBL/GenBank/DDBJ whole genome shotgun (WGS) entry which is preliminary data.</text>
</comment>
<keyword evidence="6 14" id="KW-0220">Diaminopimelate biosynthesis</keyword>
<evidence type="ECO:0000256" key="3">
    <source>
        <dbReference type="ARBA" id="ARBA00022490"/>
    </source>
</evidence>
<comment type="pathway">
    <text evidence="10 14">Amino-acid biosynthesis; L-lysine biosynthesis via DAP pathway; (S)-tetrahydrodipicolinate from L-aspartate: step 4/4.</text>
</comment>
<feature type="binding site" evidence="14">
    <location>
        <begin position="166"/>
        <end position="167"/>
    </location>
    <ligand>
        <name>(S)-2,3,4,5-tetrahydrodipicolinate</name>
        <dbReference type="ChEBI" id="CHEBI:16845"/>
    </ligand>
</feature>
<name>A0A3N0VE02_9GAMM</name>
<dbReference type="SUPFAM" id="SSF55347">
    <property type="entry name" value="Glyceraldehyde-3-phosphate dehydrogenase-like, C-terminal domain"/>
    <property type="match status" value="1"/>
</dbReference>
<comment type="function">
    <text evidence="14">Catalyzes the conversion of 4-hydroxy-tetrahydrodipicolinate (HTPA) to tetrahydrodipicolinate.</text>
</comment>
<evidence type="ECO:0000313" key="18">
    <source>
        <dbReference type="Proteomes" id="UP000282106"/>
    </source>
</evidence>
<accession>A0A3N0VE02</accession>
<dbReference type="GO" id="GO:0019877">
    <property type="term" value="P:diaminopimelate biosynthetic process"/>
    <property type="evidence" value="ECO:0007669"/>
    <property type="project" value="UniProtKB-UniRule"/>
</dbReference>
<dbReference type="Proteomes" id="UP000282106">
    <property type="component" value="Unassembled WGS sequence"/>
</dbReference>
<dbReference type="InterPro" id="IPR023940">
    <property type="entry name" value="DHDPR_bac"/>
</dbReference>
<feature type="active site" description="Proton donor/acceptor" evidence="14">
    <location>
        <position position="156"/>
    </location>
</feature>
<protein>
    <recommendedName>
        <fullName evidence="11 14">4-hydroxy-tetrahydrodipicolinate reductase</fullName>
        <shortName evidence="14">HTPA reductase</shortName>
        <ecNumber evidence="11 14">1.17.1.8</ecNumber>
    </recommendedName>
</protein>
<feature type="active site" description="Proton donor" evidence="14">
    <location>
        <position position="160"/>
    </location>
</feature>
<dbReference type="Gene3D" id="3.40.50.720">
    <property type="entry name" value="NAD(P)-binding Rossmann-like Domain"/>
    <property type="match status" value="1"/>
</dbReference>
<dbReference type="FunFam" id="3.30.360.10:FF:000004">
    <property type="entry name" value="4-hydroxy-tetrahydrodipicolinate reductase"/>
    <property type="match status" value="1"/>
</dbReference>
<evidence type="ECO:0000313" key="17">
    <source>
        <dbReference type="EMBL" id="ROH90884.1"/>
    </source>
</evidence>
<gene>
    <name evidence="14" type="primary">dapB</name>
    <name evidence="17" type="ORF">ED208_07835</name>
</gene>
<evidence type="ECO:0000256" key="7">
    <source>
        <dbReference type="ARBA" id="ARBA00023002"/>
    </source>
</evidence>
<dbReference type="SUPFAM" id="SSF51735">
    <property type="entry name" value="NAD(P)-binding Rossmann-fold domains"/>
    <property type="match status" value="1"/>
</dbReference>
<evidence type="ECO:0000256" key="5">
    <source>
        <dbReference type="ARBA" id="ARBA00022857"/>
    </source>
</evidence>
<dbReference type="InterPro" id="IPR022664">
    <property type="entry name" value="DapB_N_CS"/>
</dbReference>
<dbReference type="GO" id="GO:0008839">
    <property type="term" value="F:4-hydroxy-tetrahydrodipicolinate reductase"/>
    <property type="evidence" value="ECO:0007669"/>
    <property type="project" value="UniProtKB-UniRule"/>
</dbReference>
<dbReference type="AlphaFoldDB" id="A0A3N0VE02"/>
<evidence type="ECO:0000259" key="16">
    <source>
        <dbReference type="Pfam" id="PF05173"/>
    </source>
</evidence>
<dbReference type="PANTHER" id="PTHR20836">
    <property type="entry name" value="DIHYDRODIPICOLINATE REDUCTASE"/>
    <property type="match status" value="1"/>
</dbReference>
<dbReference type="UniPathway" id="UPA00034">
    <property type="reaction ID" value="UER00018"/>
</dbReference>
<comment type="subunit">
    <text evidence="14">Homotetramer.</text>
</comment>
<feature type="binding site" evidence="14">
    <location>
        <begin position="9"/>
        <end position="14"/>
    </location>
    <ligand>
        <name>NAD(+)</name>
        <dbReference type="ChEBI" id="CHEBI:57540"/>
    </ligand>
</feature>
<evidence type="ECO:0000256" key="14">
    <source>
        <dbReference type="HAMAP-Rule" id="MF_00102"/>
    </source>
</evidence>
<keyword evidence="7 14" id="KW-0560">Oxidoreductase</keyword>
<feature type="binding site" evidence="14">
    <location>
        <begin position="99"/>
        <end position="101"/>
    </location>
    <ligand>
        <name>NAD(+)</name>
        <dbReference type="ChEBI" id="CHEBI:57540"/>
    </ligand>
</feature>
<keyword evidence="4 14" id="KW-0028">Amino-acid biosynthesis</keyword>
<evidence type="ECO:0000256" key="13">
    <source>
        <dbReference type="ARBA" id="ARBA00049396"/>
    </source>
</evidence>
<comment type="catalytic activity">
    <reaction evidence="12 14">
        <text>(S)-2,3,4,5-tetrahydrodipicolinate + NADP(+) + H2O = (2S,4S)-4-hydroxy-2,3,4,5-tetrahydrodipicolinate + NADPH + H(+)</text>
        <dbReference type="Rhea" id="RHEA:35331"/>
        <dbReference type="ChEBI" id="CHEBI:15377"/>
        <dbReference type="ChEBI" id="CHEBI:15378"/>
        <dbReference type="ChEBI" id="CHEBI:16845"/>
        <dbReference type="ChEBI" id="CHEBI:57783"/>
        <dbReference type="ChEBI" id="CHEBI:58349"/>
        <dbReference type="ChEBI" id="CHEBI:67139"/>
        <dbReference type="EC" id="1.17.1.8"/>
    </reaction>
</comment>
<dbReference type="GO" id="GO:0051287">
    <property type="term" value="F:NAD binding"/>
    <property type="evidence" value="ECO:0007669"/>
    <property type="project" value="UniProtKB-UniRule"/>
</dbReference>
<dbReference type="InterPro" id="IPR022663">
    <property type="entry name" value="DapB_C"/>
</dbReference>
<dbReference type="EC" id="1.17.1.8" evidence="11 14"/>
<sequence length="267" mass="27482">MSLRIGIHGATGRMGQALIQAVAAADGARLAAAIAPEGTPGYGLDAGSMVGLPPVGLSVHHDLAAAIAGLDVLIDFTRPEGTLAALALCQQQGKALVIGTTGFTPEQKAAIAAAATQIPIVLAANFSIGVNVVLKLLEQAGKLLNEGYDVEIVEAHHRHKVDAPSGTALRMGEAVALGLGRDLKTCAVYERYGHTGARDAQTIGFSTVRGGDVVGDHSVLFLGDGERVEIAHKATSRMNFARGAVRAAQWLATAKPGLYDMPDVLGL</sequence>
<dbReference type="FunCoup" id="A0A3N0VE02">
    <property type="interactions" value="520"/>
</dbReference>
<evidence type="ECO:0000256" key="11">
    <source>
        <dbReference type="ARBA" id="ARBA00038983"/>
    </source>
</evidence>
<dbReference type="Gene3D" id="3.30.360.10">
    <property type="entry name" value="Dihydrodipicolinate Reductase, domain 2"/>
    <property type="match status" value="1"/>
</dbReference>
<keyword evidence="5 14" id="KW-0521">NADP</keyword>
<evidence type="ECO:0000256" key="12">
    <source>
        <dbReference type="ARBA" id="ARBA00049080"/>
    </source>
</evidence>
<dbReference type="GO" id="GO:0009089">
    <property type="term" value="P:lysine biosynthetic process via diaminopimelate"/>
    <property type="evidence" value="ECO:0007669"/>
    <property type="project" value="UniProtKB-UniRule"/>
</dbReference>
<dbReference type="InParanoid" id="A0A3N0VE02"/>
<evidence type="ECO:0000256" key="4">
    <source>
        <dbReference type="ARBA" id="ARBA00022605"/>
    </source>
</evidence>
<organism evidence="17 18">
    <name type="scientific">Stagnimonas aquatica</name>
    <dbReference type="NCBI Taxonomy" id="2689987"/>
    <lineage>
        <taxon>Bacteria</taxon>
        <taxon>Pseudomonadati</taxon>
        <taxon>Pseudomonadota</taxon>
        <taxon>Gammaproteobacteria</taxon>
        <taxon>Nevskiales</taxon>
        <taxon>Nevskiaceae</taxon>
        <taxon>Stagnimonas</taxon>
    </lineage>
</organism>
<dbReference type="InterPro" id="IPR036291">
    <property type="entry name" value="NAD(P)-bd_dom_sf"/>
</dbReference>
<dbReference type="EMBL" id="RJVO01000003">
    <property type="protein sequence ID" value="ROH90884.1"/>
    <property type="molecule type" value="Genomic_DNA"/>
</dbReference>
<evidence type="ECO:0000256" key="9">
    <source>
        <dbReference type="ARBA" id="ARBA00023154"/>
    </source>
</evidence>
<comment type="subcellular location">
    <subcellularLocation>
        <location evidence="1 14">Cytoplasm</location>
    </subcellularLocation>
</comment>
<dbReference type="Pfam" id="PF01113">
    <property type="entry name" value="DapB_N"/>
    <property type="match status" value="1"/>
</dbReference>
<keyword evidence="8 14" id="KW-0520">NAD</keyword>
<dbReference type="InterPro" id="IPR000846">
    <property type="entry name" value="DapB_N"/>
</dbReference>